<dbReference type="AlphaFoldDB" id="A0A6J2X9S2"/>
<dbReference type="SUPFAM" id="SSF56219">
    <property type="entry name" value="DNase I-like"/>
    <property type="match status" value="1"/>
</dbReference>
<dbReference type="GO" id="GO:0000288">
    <property type="term" value="P:nuclear-transcribed mRNA catabolic process, deadenylation-dependent decay"/>
    <property type="evidence" value="ECO:0007669"/>
    <property type="project" value="TreeGrafter"/>
</dbReference>
<dbReference type="RefSeq" id="XP_030747941.1">
    <property type="nucleotide sequence ID" value="XM_030892081.1"/>
</dbReference>
<dbReference type="InterPro" id="IPR050410">
    <property type="entry name" value="CCR4/nocturin_mRNA_transcr"/>
</dbReference>
<reference evidence="3 4" key="1">
    <citation type="submission" date="2025-04" db="UniProtKB">
        <authorList>
            <consortium name="RefSeq"/>
        </authorList>
    </citation>
    <scope>IDENTIFICATION</scope>
    <source>
        <tissue evidence="3 4">Gonads</tissue>
    </source>
</reference>
<accession>A0A6J2X9S2</accession>
<dbReference type="KEGG" id="soy:115876345"/>
<dbReference type="GO" id="GO:0000175">
    <property type="term" value="F:3'-5'-RNA exonuclease activity"/>
    <property type="evidence" value="ECO:0007669"/>
    <property type="project" value="TreeGrafter"/>
</dbReference>
<dbReference type="Proteomes" id="UP000504635">
    <property type="component" value="Unplaced"/>
</dbReference>
<dbReference type="PANTHER" id="PTHR12121">
    <property type="entry name" value="CARBON CATABOLITE REPRESSOR PROTEIN 4"/>
    <property type="match status" value="1"/>
</dbReference>
<name>A0A6J2X9S2_SITOR</name>
<dbReference type="GO" id="GO:0005739">
    <property type="term" value="C:mitochondrion"/>
    <property type="evidence" value="ECO:0007669"/>
    <property type="project" value="TreeGrafter"/>
</dbReference>
<evidence type="ECO:0000259" key="1">
    <source>
        <dbReference type="Pfam" id="PF03372"/>
    </source>
</evidence>
<evidence type="ECO:0000313" key="4">
    <source>
        <dbReference type="RefSeq" id="XP_030747941.1"/>
    </source>
</evidence>
<feature type="domain" description="Endonuclease/exonuclease/phosphatase" evidence="1">
    <location>
        <begin position="265"/>
        <end position="563"/>
    </location>
</feature>
<dbReference type="PANTHER" id="PTHR12121:SF37">
    <property type="entry name" value="2',5'-PHOSPHODIESTERASE 12"/>
    <property type="match status" value="1"/>
</dbReference>
<dbReference type="RefSeq" id="XP_030747940.1">
    <property type="nucleotide sequence ID" value="XM_030892080.1"/>
</dbReference>
<dbReference type="Gene3D" id="3.60.10.10">
    <property type="entry name" value="Endonuclease/exonuclease/phosphatase"/>
    <property type="match status" value="1"/>
</dbReference>
<evidence type="ECO:0000313" key="3">
    <source>
        <dbReference type="RefSeq" id="XP_030747940.1"/>
    </source>
</evidence>
<dbReference type="OrthoDB" id="412787at2759"/>
<dbReference type="InterPro" id="IPR005135">
    <property type="entry name" value="Endo/exonuclease/phosphatase"/>
</dbReference>
<protein>
    <submittedName>
        <fullName evidence="3 4">2',5'-phosphodiesterase 12-like</fullName>
    </submittedName>
</protein>
<sequence>MSKLNLNASAQIRAYYTGKCDFRVTIPLKVDNEISDTQITVFSDITDPLSIFIKKIQKKILDHMGKNVKENKNNGTENCITKTDDELALRLSEIPVSFIRHAVDAKKYKPGMILNQLIENITKHNHEVYVQLFEEKYKIMVNAPLVHNIQLPSAIFVNFGVEPVKFHPLFTNMKESKFFWYKSIDKKQWIKVGDTIQYDVKENDLNHYLKFYCKLYSLNMLHILELESISENPVDTLPPFPSCPFEKRHCLTTRELSRKRFRVVSYNILADRYVGNNQFEYCPPHVLNIHYRKHLTIKELKGYKADIIVLQEVDNQYYSSYYKNEFNEMGYKSFYNRKGNCIPEGLLTAFKRDRYRLLEFKHIVFTRELERRKEFSHICQMLDNNSEVKKEFKAQNTSLQVTVLMDQSTKNVTIIGNTHLYYHPNADHIRLIQAFMATTFLNKIKQRLLREHKNVAVIFCGDFNSHFEKSLYGFMTQGTIDPQHNDCLKISPSGDAVIYHKFFLKSASGTPKYTNYTDDYKGCLDYIFIETNKLKVTQNVPVTSPEELEKYEGLPNEYFPSDHLALVVDLEMN</sequence>
<dbReference type="InterPro" id="IPR036691">
    <property type="entry name" value="Endo/exonu/phosph_ase_sf"/>
</dbReference>
<proteinExistence type="predicted"/>
<dbReference type="Pfam" id="PF03372">
    <property type="entry name" value="Exo_endo_phos"/>
    <property type="match status" value="1"/>
</dbReference>
<gene>
    <name evidence="3 4" type="primary">LOC115876345</name>
</gene>
<evidence type="ECO:0000313" key="2">
    <source>
        <dbReference type="Proteomes" id="UP000504635"/>
    </source>
</evidence>
<dbReference type="GeneID" id="115876345"/>
<organism evidence="2 4">
    <name type="scientific">Sitophilus oryzae</name>
    <name type="common">Rice weevil</name>
    <name type="synonym">Curculio oryzae</name>
    <dbReference type="NCBI Taxonomy" id="7048"/>
    <lineage>
        <taxon>Eukaryota</taxon>
        <taxon>Metazoa</taxon>
        <taxon>Ecdysozoa</taxon>
        <taxon>Arthropoda</taxon>
        <taxon>Hexapoda</taxon>
        <taxon>Insecta</taxon>
        <taxon>Pterygota</taxon>
        <taxon>Neoptera</taxon>
        <taxon>Endopterygota</taxon>
        <taxon>Coleoptera</taxon>
        <taxon>Polyphaga</taxon>
        <taxon>Cucujiformia</taxon>
        <taxon>Curculionidae</taxon>
        <taxon>Dryophthorinae</taxon>
        <taxon>Sitophilus</taxon>
    </lineage>
</organism>
<keyword evidence="2" id="KW-1185">Reference proteome</keyword>